<organism evidence="1 2">
    <name type="scientific">Pseudocitrobacter cyperus</name>
    <dbReference type="NCBI Taxonomy" id="3112843"/>
    <lineage>
        <taxon>Bacteria</taxon>
        <taxon>Pseudomonadati</taxon>
        <taxon>Pseudomonadota</taxon>
        <taxon>Gammaproteobacteria</taxon>
        <taxon>Enterobacterales</taxon>
        <taxon>Enterobacteriaceae</taxon>
        <taxon>Pseudocitrobacter</taxon>
    </lineage>
</organism>
<dbReference type="EMBL" id="JAYMYY010000001">
    <property type="protein sequence ID" value="MEO3988721.1"/>
    <property type="molecule type" value="Genomic_DNA"/>
</dbReference>
<dbReference type="Proteomes" id="UP001444146">
    <property type="component" value="Unassembled WGS sequence"/>
</dbReference>
<gene>
    <name evidence="1" type="ORF">VSR74_02615</name>
</gene>
<comment type="caution">
    <text evidence="1">The sequence shown here is derived from an EMBL/GenBank/DDBJ whole genome shotgun (WGS) entry which is preliminary data.</text>
</comment>
<keyword evidence="2" id="KW-1185">Reference proteome</keyword>
<evidence type="ECO:0000313" key="2">
    <source>
        <dbReference type="Proteomes" id="UP001444146"/>
    </source>
</evidence>
<sequence length="56" mass="6425">MKNITRKIRRGVTWSTTPENQDLQTSRSGRLWAERTACCKSKKGWKANTANNVFVV</sequence>
<evidence type="ECO:0000313" key="1">
    <source>
        <dbReference type="EMBL" id="MEO3988721.1"/>
    </source>
</evidence>
<proteinExistence type="predicted"/>
<name>A0ABV0HDY1_9ENTR</name>
<accession>A0ABV0HDY1</accession>
<reference evidence="1 2" key="1">
    <citation type="submission" date="2024-01" db="EMBL/GenBank/DDBJ databases">
        <title>Pseudocitrobacter sp. Endophytic strain Cyp-38L.</title>
        <authorList>
            <person name="Amer M.A."/>
            <person name="Hamed S.M."/>
        </authorList>
    </citation>
    <scope>NUCLEOTIDE SEQUENCE [LARGE SCALE GENOMIC DNA]</scope>
    <source>
        <strain evidence="1 2">Cyp38S</strain>
    </source>
</reference>
<protein>
    <submittedName>
        <fullName evidence="1">Uncharacterized protein</fullName>
    </submittedName>
</protein>
<dbReference type="RefSeq" id="WP_347793256.1">
    <property type="nucleotide sequence ID" value="NZ_JAYMYY010000001.1"/>
</dbReference>